<protein>
    <submittedName>
        <fullName evidence="1">Uncharacterized protein</fullName>
    </submittedName>
</protein>
<accession>A0ACB8BAK9</accession>
<dbReference type="Proteomes" id="UP000790709">
    <property type="component" value="Unassembled WGS sequence"/>
</dbReference>
<keyword evidence="2" id="KW-1185">Reference proteome</keyword>
<dbReference type="EMBL" id="MU266504">
    <property type="protein sequence ID" value="KAH7921968.1"/>
    <property type="molecule type" value="Genomic_DNA"/>
</dbReference>
<evidence type="ECO:0000313" key="1">
    <source>
        <dbReference type="EMBL" id="KAH7921968.1"/>
    </source>
</evidence>
<reference evidence="1" key="1">
    <citation type="journal article" date="2021" name="New Phytol.">
        <title>Evolutionary innovations through gain and loss of genes in the ectomycorrhizal Boletales.</title>
        <authorList>
            <person name="Wu G."/>
            <person name="Miyauchi S."/>
            <person name="Morin E."/>
            <person name="Kuo A."/>
            <person name="Drula E."/>
            <person name="Varga T."/>
            <person name="Kohler A."/>
            <person name="Feng B."/>
            <person name="Cao Y."/>
            <person name="Lipzen A."/>
            <person name="Daum C."/>
            <person name="Hundley H."/>
            <person name="Pangilinan J."/>
            <person name="Johnson J."/>
            <person name="Barry K."/>
            <person name="LaButti K."/>
            <person name="Ng V."/>
            <person name="Ahrendt S."/>
            <person name="Min B."/>
            <person name="Choi I.G."/>
            <person name="Park H."/>
            <person name="Plett J.M."/>
            <person name="Magnuson J."/>
            <person name="Spatafora J.W."/>
            <person name="Nagy L.G."/>
            <person name="Henrissat B."/>
            <person name="Grigoriev I.V."/>
            <person name="Yang Z.L."/>
            <person name="Xu J."/>
            <person name="Martin F.M."/>
        </authorList>
    </citation>
    <scope>NUCLEOTIDE SEQUENCE</scope>
    <source>
        <strain evidence="1">KUC20120723A-06</strain>
    </source>
</reference>
<comment type="caution">
    <text evidence="1">The sequence shown here is derived from an EMBL/GenBank/DDBJ whole genome shotgun (WGS) entry which is preliminary data.</text>
</comment>
<organism evidence="1 2">
    <name type="scientific">Leucogyrophana mollusca</name>
    <dbReference type="NCBI Taxonomy" id="85980"/>
    <lineage>
        <taxon>Eukaryota</taxon>
        <taxon>Fungi</taxon>
        <taxon>Dikarya</taxon>
        <taxon>Basidiomycota</taxon>
        <taxon>Agaricomycotina</taxon>
        <taxon>Agaricomycetes</taxon>
        <taxon>Agaricomycetidae</taxon>
        <taxon>Boletales</taxon>
        <taxon>Boletales incertae sedis</taxon>
        <taxon>Leucogyrophana</taxon>
    </lineage>
</organism>
<sequence>MDVWERGYVNRRGLIARLVSSKYWTTRLGESTRCPLVFLPMVKVKMEQVDVPIMFADAAETTVPHTPAEEDTGAVVARKRKTSVASGSGSSDALSALTPSPKRAKTTTAEPASDNASGNHTDDDSLEDFGTRDGAEQHPVYWYRDGDTVVRVEDTLYKLHSSRLIEHSTFFKELIGGGGRKEMYVDPDDSDADDPNWMPPVHIEDATASDFEALLAVDRRPTDFILTPPTFHTAAAILRAASALGFDSYYDIAEQRLNKLWSSRLEDVLQEPLSDAATTVSLARYYELPDVLKRALYELVRMDEGKLYAHGDGGLDELESADQRCVIKAREALSVAWMKNVTQLPSSRCPLEVSSCTFHRSPSWKRLVFESGVFLKYMHDPIVGLRVLIEQNWTGAGWCADCVKKMKQTWGAERGRIWGSLDRVWG</sequence>
<gene>
    <name evidence="1" type="ORF">BV22DRAFT_691791</name>
</gene>
<evidence type="ECO:0000313" key="2">
    <source>
        <dbReference type="Proteomes" id="UP000790709"/>
    </source>
</evidence>
<proteinExistence type="predicted"/>
<name>A0ACB8BAK9_9AGAM</name>